<dbReference type="InterPro" id="IPR017437">
    <property type="entry name" value="ATP-NAD_kinase_PpnK-typ_C"/>
</dbReference>
<keyword evidence="6" id="KW-0547">Nucleotide-binding</keyword>
<feature type="binding site" evidence="6">
    <location>
        <position position="193"/>
    </location>
    <ligand>
        <name>NAD(+)</name>
        <dbReference type="ChEBI" id="CHEBI:57540"/>
    </ligand>
</feature>
<comment type="similarity">
    <text evidence="6">Belongs to the NAD kinase family.</text>
</comment>
<dbReference type="InterPro" id="IPR017438">
    <property type="entry name" value="ATP-NAD_kinase_N"/>
</dbReference>
<proteinExistence type="inferred from homology"/>
<dbReference type="GO" id="GO:0051287">
    <property type="term" value="F:NAD binding"/>
    <property type="evidence" value="ECO:0007669"/>
    <property type="project" value="UniProtKB-ARBA"/>
</dbReference>
<keyword evidence="4 6" id="KW-0520">NAD</keyword>
<keyword evidence="8" id="KW-1185">Reference proteome</keyword>
<evidence type="ECO:0000256" key="1">
    <source>
        <dbReference type="ARBA" id="ARBA00022679"/>
    </source>
</evidence>
<comment type="function">
    <text evidence="6">Involved in the regulation of the intracellular balance of NAD and NADP, and is a key enzyme in the biosynthesis of NADP. Catalyzes specifically the phosphorylation on 2'-hydroxyl of the adenosine moiety of NAD to yield NADP.</text>
</comment>
<evidence type="ECO:0000256" key="5">
    <source>
        <dbReference type="ARBA" id="ARBA00047925"/>
    </source>
</evidence>
<feature type="binding site" evidence="6">
    <location>
        <begin position="204"/>
        <end position="209"/>
    </location>
    <ligand>
        <name>NAD(+)</name>
        <dbReference type="ChEBI" id="CHEBI:57540"/>
    </ligand>
</feature>
<dbReference type="InterPro" id="IPR016064">
    <property type="entry name" value="NAD/diacylglycerol_kinase_sf"/>
</dbReference>
<dbReference type="Proteomes" id="UP000295292">
    <property type="component" value="Unassembled WGS sequence"/>
</dbReference>
<keyword evidence="2 6" id="KW-0418">Kinase</keyword>
<dbReference type="InterPro" id="IPR002504">
    <property type="entry name" value="NADK"/>
</dbReference>
<dbReference type="GO" id="GO:0005524">
    <property type="term" value="F:ATP binding"/>
    <property type="evidence" value="ECO:0007669"/>
    <property type="project" value="UniProtKB-KW"/>
</dbReference>
<dbReference type="AlphaFoldDB" id="A0A4R6WFP9"/>
<dbReference type="EMBL" id="SNYV01000014">
    <property type="protein sequence ID" value="TDQ77142.1"/>
    <property type="molecule type" value="Genomic_DNA"/>
</dbReference>
<evidence type="ECO:0000256" key="6">
    <source>
        <dbReference type="HAMAP-Rule" id="MF_00361"/>
    </source>
</evidence>
<dbReference type="Gene3D" id="2.60.200.30">
    <property type="entry name" value="Probable inorganic polyphosphate/atp-NAD kinase, domain 2"/>
    <property type="match status" value="1"/>
</dbReference>
<dbReference type="GO" id="GO:0046872">
    <property type="term" value="F:metal ion binding"/>
    <property type="evidence" value="ECO:0007669"/>
    <property type="project" value="UniProtKB-UniRule"/>
</dbReference>
<keyword evidence="1 6" id="KW-0808">Transferase</keyword>
<keyword evidence="6" id="KW-0067">ATP-binding</keyword>
<comment type="subcellular location">
    <subcellularLocation>
        <location evidence="6">Cytoplasm</location>
    </subcellularLocation>
</comment>
<reference evidence="7 8" key="1">
    <citation type="submission" date="2019-03" db="EMBL/GenBank/DDBJ databases">
        <title>Genomic Encyclopedia of Archaeal and Bacterial Type Strains, Phase II (KMG-II): from individual species to whole genera.</title>
        <authorList>
            <person name="Goeker M."/>
        </authorList>
    </citation>
    <scope>NUCLEOTIDE SEQUENCE [LARGE SCALE GENOMIC DNA]</scope>
    <source>
        <strain evidence="7 8">DSM 28353</strain>
    </source>
</reference>
<dbReference type="PANTHER" id="PTHR20275:SF0">
    <property type="entry name" value="NAD KINASE"/>
    <property type="match status" value="1"/>
</dbReference>
<evidence type="ECO:0000256" key="2">
    <source>
        <dbReference type="ARBA" id="ARBA00022777"/>
    </source>
</evidence>
<dbReference type="GO" id="GO:0006741">
    <property type="term" value="P:NADP+ biosynthetic process"/>
    <property type="evidence" value="ECO:0007669"/>
    <property type="project" value="UniProtKB-UniRule"/>
</dbReference>
<dbReference type="SUPFAM" id="SSF111331">
    <property type="entry name" value="NAD kinase/diacylglycerol kinase-like"/>
    <property type="match status" value="1"/>
</dbReference>
<comment type="caution">
    <text evidence="7">The sequence shown here is derived from an EMBL/GenBank/DDBJ whole genome shotgun (WGS) entry which is preliminary data.</text>
</comment>
<sequence length="309" mass="34880">MHFCDLRNSTIAMEQTKIAIFGRIFNSTVIPYVDHLFNYLIQRNIQISVHVEFYDFLLKNDFSSQHLETFTNHQDLPKDISFLLSLGGDGTMLAAVSIIRDSGIPIAGINFGRLGFLANIQKNEMEAALDQILNKQFQIQKRALLSVESSHKDLFNGENFALNDITVFRFDSSSMITIDAKIDDELLNSYWADGLIIATPTGSTAYSLSCGGPIIMPGSGNFVITPISPHNLNVRPIVVSENMTLRLRIESRTEKFILSCDSKSETLPTTTELCIRKAPFSINLIRLEKDGYFRTLREKLLWGIDVRNY</sequence>
<comment type="caution">
    <text evidence="6">Lacks conserved residue(s) required for the propagation of feature annotation.</text>
</comment>
<keyword evidence="3 6" id="KW-0521">NADP</keyword>
<dbReference type="Pfam" id="PF20143">
    <property type="entry name" value="NAD_kinase_C"/>
    <property type="match status" value="1"/>
</dbReference>
<comment type="catalytic activity">
    <reaction evidence="5 6">
        <text>NAD(+) + ATP = ADP + NADP(+) + H(+)</text>
        <dbReference type="Rhea" id="RHEA:18629"/>
        <dbReference type="ChEBI" id="CHEBI:15378"/>
        <dbReference type="ChEBI" id="CHEBI:30616"/>
        <dbReference type="ChEBI" id="CHEBI:57540"/>
        <dbReference type="ChEBI" id="CHEBI:58349"/>
        <dbReference type="ChEBI" id="CHEBI:456216"/>
        <dbReference type="EC" id="2.7.1.23"/>
    </reaction>
</comment>
<dbReference type="PANTHER" id="PTHR20275">
    <property type="entry name" value="NAD KINASE"/>
    <property type="match status" value="1"/>
</dbReference>
<evidence type="ECO:0000256" key="4">
    <source>
        <dbReference type="ARBA" id="ARBA00023027"/>
    </source>
</evidence>
<organism evidence="7 8">
    <name type="scientific">Sphingobacterium yanglingense</name>
    <dbReference type="NCBI Taxonomy" id="1437280"/>
    <lineage>
        <taxon>Bacteria</taxon>
        <taxon>Pseudomonadati</taxon>
        <taxon>Bacteroidota</taxon>
        <taxon>Sphingobacteriia</taxon>
        <taxon>Sphingobacteriales</taxon>
        <taxon>Sphingobacteriaceae</taxon>
        <taxon>Sphingobacterium</taxon>
    </lineage>
</organism>
<dbReference type="Gene3D" id="3.40.50.10330">
    <property type="entry name" value="Probable inorganic polyphosphate/atp-NAD kinase, domain 1"/>
    <property type="match status" value="1"/>
</dbReference>
<dbReference type="Pfam" id="PF01513">
    <property type="entry name" value="NAD_kinase"/>
    <property type="match status" value="1"/>
</dbReference>
<name>A0A4R6WFP9_9SPHI</name>
<dbReference type="EC" id="2.7.1.23" evidence="6"/>
<feature type="binding site" evidence="6">
    <location>
        <begin position="89"/>
        <end position="90"/>
    </location>
    <ligand>
        <name>NAD(+)</name>
        <dbReference type="ChEBI" id="CHEBI:57540"/>
    </ligand>
</feature>
<feature type="active site" description="Proton acceptor" evidence="6">
    <location>
        <position position="89"/>
    </location>
</feature>
<protein>
    <recommendedName>
        <fullName evidence="6">NAD kinase</fullName>
        <ecNumber evidence="6">2.7.1.23</ecNumber>
    </recommendedName>
    <alternativeName>
        <fullName evidence="6">ATP-dependent NAD kinase</fullName>
    </alternativeName>
</protein>
<gene>
    <name evidence="6" type="primary">nadK</name>
    <name evidence="7" type="ORF">CLV99_2538</name>
</gene>
<dbReference type="GO" id="GO:0019674">
    <property type="term" value="P:NAD+ metabolic process"/>
    <property type="evidence" value="ECO:0007669"/>
    <property type="project" value="InterPro"/>
</dbReference>
<dbReference type="NCBIfam" id="NF002521">
    <property type="entry name" value="PRK01911.1"/>
    <property type="match status" value="1"/>
</dbReference>
<comment type="cofactor">
    <cofactor evidence="6">
        <name>a divalent metal cation</name>
        <dbReference type="ChEBI" id="CHEBI:60240"/>
    </cofactor>
</comment>
<accession>A0A4R6WFP9</accession>
<evidence type="ECO:0000256" key="3">
    <source>
        <dbReference type="ARBA" id="ARBA00022857"/>
    </source>
</evidence>
<dbReference type="HAMAP" id="MF_00361">
    <property type="entry name" value="NAD_kinase"/>
    <property type="match status" value="1"/>
</dbReference>
<feature type="binding site" evidence="6">
    <location>
        <begin position="163"/>
        <end position="164"/>
    </location>
    <ligand>
        <name>NAD(+)</name>
        <dbReference type="ChEBI" id="CHEBI:57540"/>
    </ligand>
</feature>
<evidence type="ECO:0000313" key="7">
    <source>
        <dbReference type="EMBL" id="TDQ77142.1"/>
    </source>
</evidence>
<evidence type="ECO:0000313" key="8">
    <source>
        <dbReference type="Proteomes" id="UP000295292"/>
    </source>
</evidence>
<dbReference type="GO" id="GO:0005737">
    <property type="term" value="C:cytoplasm"/>
    <property type="evidence" value="ECO:0007669"/>
    <property type="project" value="UniProtKB-SubCell"/>
</dbReference>
<keyword evidence="6" id="KW-0963">Cytoplasm</keyword>
<dbReference type="GO" id="GO:0003951">
    <property type="term" value="F:NAD+ kinase activity"/>
    <property type="evidence" value="ECO:0007669"/>
    <property type="project" value="UniProtKB-UniRule"/>
</dbReference>